<evidence type="ECO:0000256" key="2">
    <source>
        <dbReference type="ARBA" id="ARBA00011901"/>
    </source>
</evidence>
<comment type="caution">
    <text evidence="8">The sequence shown here is derived from an EMBL/GenBank/DDBJ whole genome shotgun (WGS) entry which is preliminary data.</text>
</comment>
<reference evidence="8 9" key="1">
    <citation type="submission" date="2019-10" db="EMBL/GenBank/DDBJ databases">
        <title>Streptomyces smaragdinus sp. nov. and Streptomyces fabii sp. nov., isolated from the gut of fungus growing-termite Macrotermes natalensis.</title>
        <authorList>
            <person name="Schwitalla J."/>
            <person name="Benndorf R."/>
            <person name="Martin K."/>
            <person name="De Beer W."/>
            <person name="Kaster A.-K."/>
            <person name="Vollmers J."/>
            <person name="Poulsen M."/>
            <person name="Beemelmanns C."/>
        </authorList>
    </citation>
    <scope>NUCLEOTIDE SEQUENCE [LARGE SCALE GENOMIC DNA]</scope>
    <source>
        <strain evidence="8 9">RB5</strain>
    </source>
</reference>
<keyword evidence="4" id="KW-0961">Cell wall biogenesis/degradation</keyword>
<dbReference type="CDD" id="cd06583">
    <property type="entry name" value="PGRP"/>
    <property type="match status" value="1"/>
</dbReference>
<dbReference type="EMBL" id="WEGJ01000006">
    <property type="protein sequence ID" value="MQY12448.1"/>
    <property type="molecule type" value="Genomic_DNA"/>
</dbReference>
<protein>
    <recommendedName>
        <fullName evidence="2">N-acetylmuramoyl-L-alanine amidase</fullName>
        <ecNumber evidence="2">3.5.1.28</ecNumber>
    </recommendedName>
</protein>
<comment type="catalytic activity">
    <reaction evidence="1">
        <text>Hydrolyzes the link between N-acetylmuramoyl residues and L-amino acid residues in certain cell-wall glycopeptides.</text>
        <dbReference type="EC" id="3.5.1.28"/>
    </reaction>
</comment>
<dbReference type="Gene3D" id="3.40.80.10">
    <property type="entry name" value="Peptidoglycan recognition protein-like"/>
    <property type="match status" value="1"/>
</dbReference>
<dbReference type="SUPFAM" id="SSF55846">
    <property type="entry name" value="N-acetylmuramoyl-L-alanine amidase-like"/>
    <property type="match status" value="1"/>
</dbReference>
<dbReference type="Pfam" id="PF01510">
    <property type="entry name" value="Amidase_2"/>
    <property type="match status" value="1"/>
</dbReference>
<proteinExistence type="predicted"/>
<dbReference type="FunFam" id="3.40.80.10:FF:000006">
    <property type="entry name" value="N-acetylmuramoyl-L-alanine amidase"/>
    <property type="match status" value="1"/>
</dbReference>
<evidence type="ECO:0000256" key="3">
    <source>
        <dbReference type="ARBA" id="ARBA00022801"/>
    </source>
</evidence>
<dbReference type="Proteomes" id="UP000466345">
    <property type="component" value="Unassembled WGS sequence"/>
</dbReference>
<feature type="region of interest" description="Disordered" evidence="5">
    <location>
        <begin position="266"/>
        <end position="289"/>
    </location>
</feature>
<evidence type="ECO:0000256" key="6">
    <source>
        <dbReference type="SAM" id="SignalP"/>
    </source>
</evidence>
<feature type="compositionally biased region" description="Basic and acidic residues" evidence="5">
    <location>
        <begin position="269"/>
        <end position="281"/>
    </location>
</feature>
<feature type="chain" id="PRO_5029759130" description="N-acetylmuramoyl-L-alanine amidase" evidence="6">
    <location>
        <begin position="33"/>
        <end position="440"/>
    </location>
</feature>
<dbReference type="GO" id="GO:0009253">
    <property type="term" value="P:peptidoglycan catabolic process"/>
    <property type="evidence" value="ECO:0007669"/>
    <property type="project" value="InterPro"/>
</dbReference>
<dbReference type="GO" id="GO:0071555">
    <property type="term" value="P:cell wall organization"/>
    <property type="evidence" value="ECO:0007669"/>
    <property type="project" value="UniProtKB-KW"/>
</dbReference>
<evidence type="ECO:0000313" key="8">
    <source>
        <dbReference type="EMBL" id="MQY12448.1"/>
    </source>
</evidence>
<accession>A0A7K0CG76</accession>
<name>A0A7K0CG76_9ACTN</name>
<feature type="signal peptide" evidence="6">
    <location>
        <begin position="1"/>
        <end position="32"/>
    </location>
</feature>
<dbReference type="InterPro" id="IPR002502">
    <property type="entry name" value="Amidase_domain"/>
</dbReference>
<keyword evidence="6" id="KW-0732">Signal</keyword>
<keyword evidence="3" id="KW-0378">Hydrolase</keyword>
<dbReference type="PANTHER" id="PTHR30417">
    <property type="entry name" value="N-ACETYLMURAMOYL-L-ALANINE AMIDASE AMID"/>
    <property type="match status" value="1"/>
</dbReference>
<dbReference type="InterPro" id="IPR036505">
    <property type="entry name" value="Amidase/PGRP_sf"/>
</dbReference>
<dbReference type="RefSeq" id="WP_153451969.1">
    <property type="nucleotide sequence ID" value="NZ_WEGJ01000006.1"/>
</dbReference>
<dbReference type="EC" id="3.5.1.28" evidence="2"/>
<dbReference type="GO" id="GO:0008745">
    <property type="term" value="F:N-acetylmuramoyl-L-alanine amidase activity"/>
    <property type="evidence" value="ECO:0007669"/>
    <property type="project" value="UniProtKB-EC"/>
</dbReference>
<dbReference type="GO" id="GO:0009254">
    <property type="term" value="P:peptidoglycan turnover"/>
    <property type="evidence" value="ECO:0007669"/>
    <property type="project" value="TreeGrafter"/>
</dbReference>
<keyword evidence="9" id="KW-1185">Reference proteome</keyword>
<evidence type="ECO:0000256" key="5">
    <source>
        <dbReference type="SAM" id="MobiDB-lite"/>
    </source>
</evidence>
<sequence length="440" mass="47546">MTPHQRAKAALSLVAAGAFSLALLGPASSAGAEGPGVECPSSLDCEWVPAAYAQTGAPEDLGSYGNYDISDRPHTNKIKYIVIHDTEETYDDTIKIMQDPNRYVSSHYVIRAKDGHVAQLVENKNAAWHAGNWYVNAQSIGIELEGKAAGDWFTPQQYEATAKLVKYLAQTYDIPLDREHILGHDNVPALRASGVAGMHWDPGPHYDWNRLFTMMGAPIRPTGSPDSDLVTIHPVFKANIQSIRDCETNSDIPPQASNVLPLYTAPSKDAPRWSDPGEHPDGSAGTNCAQDTGAWAHTGLSYVVAERKPGWTAIWYQGGKAWFESPEDARTTVPQSGYAVRPKAGKAEVQVYGSAYPEASEFPAGMPANVPEKLPYTLKAGQAYAGGSEAPNGYYYAQTFDGSLPLDRTMVVGDTQYLNVIIGGRNAFVKASDVDVVKMG</sequence>
<dbReference type="InterPro" id="IPR051206">
    <property type="entry name" value="NAMLAA_amidase_2"/>
</dbReference>
<evidence type="ECO:0000259" key="7">
    <source>
        <dbReference type="SMART" id="SM00644"/>
    </source>
</evidence>
<dbReference type="PANTHER" id="PTHR30417:SF1">
    <property type="entry name" value="N-ACETYLMURAMOYL-L-ALANINE AMIDASE AMID"/>
    <property type="match status" value="1"/>
</dbReference>
<dbReference type="SMART" id="SM00644">
    <property type="entry name" value="Ami_2"/>
    <property type="match status" value="1"/>
</dbReference>
<evidence type="ECO:0000256" key="4">
    <source>
        <dbReference type="ARBA" id="ARBA00023316"/>
    </source>
</evidence>
<organism evidence="8 9">
    <name type="scientific">Streptomyces smaragdinus</name>
    <dbReference type="NCBI Taxonomy" id="2585196"/>
    <lineage>
        <taxon>Bacteria</taxon>
        <taxon>Bacillati</taxon>
        <taxon>Actinomycetota</taxon>
        <taxon>Actinomycetes</taxon>
        <taxon>Kitasatosporales</taxon>
        <taxon>Streptomycetaceae</taxon>
        <taxon>Streptomyces</taxon>
    </lineage>
</organism>
<feature type="domain" description="N-acetylmuramoyl-L-alanine amidase" evidence="7">
    <location>
        <begin position="67"/>
        <end position="203"/>
    </location>
</feature>
<dbReference type="OrthoDB" id="66275at2"/>
<dbReference type="AlphaFoldDB" id="A0A7K0CG76"/>
<evidence type="ECO:0000256" key="1">
    <source>
        <dbReference type="ARBA" id="ARBA00001561"/>
    </source>
</evidence>
<gene>
    <name evidence="8" type="ORF">SRB5_25820</name>
</gene>
<evidence type="ECO:0000313" key="9">
    <source>
        <dbReference type="Proteomes" id="UP000466345"/>
    </source>
</evidence>